<sequence>MDEFLHRLKNRVLEDTIIRVGRDPIRKLGNKERLIGAAKLAYQYGIMPRNICYGIAAALLFSPEKDSEAKILHQMLTEKGPESVLRELCQIDPRSELALLVKERYDILKREG</sequence>
<evidence type="ECO:0000313" key="2">
    <source>
        <dbReference type="EMBL" id="GAJ10298.1"/>
    </source>
</evidence>
<comment type="caution">
    <text evidence="2">The sequence shown here is derived from an EMBL/GenBank/DDBJ whole genome shotgun (WGS) entry which is preliminary data.</text>
</comment>
<protein>
    <recommendedName>
        <fullName evidence="1">Mannitol dehydrogenase C-terminal domain-containing protein</fullName>
    </recommendedName>
</protein>
<gene>
    <name evidence="2" type="ORF">S12H4_43742</name>
</gene>
<dbReference type="GO" id="GO:0008926">
    <property type="term" value="F:mannitol-1-phosphate 5-dehydrogenase activity"/>
    <property type="evidence" value="ECO:0007669"/>
    <property type="project" value="TreeGrafter"/>
</dbReference>
<dbReference type="Pfam" id="PF08125">
    <property type="entry name" value="Mannitol_dh_C"/>
    <property type="match status" value="1"/>
</dbReference>
<dbReference type="EMBL" id="BARW01026881">
    <property type="protein sequence ID" value="GAJ10298.1"/>
    <property type="molecule type" value="Genomic_DNA"/>
</dbReference>
<dbReference type="GO" id="GO:0019592">
    <property type="term" value="P:mannitol catabolic process"/>
    <property type="evidence" value="ECO:0007669"/>
    <property type="project" value="TreeGrafter"/>
</dbReference>
<organism evidence="2">
    <name type="scientific">marine sediment metagenome</name>
    <dbReference type="NCBI Taxonomy" id="412755"/>
    <lineage>
        <taxon>unclassified sequences</taxon>
        <taxon>metagenomes</taxon>
        <taxon>ecological metagenomes</taxon>
    </lineage>
</organism>
<accession>X1TY82</accession>
<evidence type="ECO:0000259" key="1">
    <source>
        <dbReference type="Pfam" id="PF08125"/>
    </source>
</evidence>
<feature type="domain" description="Mannitol dehydrogenase C-terminal" evidence="1">
    <location>
        <begin position="3"/>
        <end position="89"/>
    </location>
</feature>
<dbReference type="GO" id="GO:0005829">
    <property type="term" value="C:cytosol"/>
    <property type="evidence" value="ECO:0007669"/>
    <property type="project" value="TreeGrafter"/>
</dbReference>
<proteinExistence type="predicted"/>
<dbReference type="PANTHER" id="PTHR30524">
    <property type="entry name" value="MANNITOL-1-PHOSPHATE 5-DEHYDROGENASE"/>
    <property type="match status" value="1"/>
</dbReference>
<dbReference type="PANTHER" id="PTHR30524:SF0">
    <property type="entry name" value="ALTRONATE OXIDOREDUCTASE-RELATED"/>
    <property type="match status" value="1"/>
</dbReference>
<dbReference type="AlphaFoldDB" id="X1TY82"/>
<dbReference type="InterPro" id="IPR013328">
    <property type="entry name" value="6PGD_dom2"/>
</dbReference>
<dbReference type="InterPro" id="IPR008927">
    <property type="entry name" value="6-PGluconate_DH-like_C_sf"/>
</dbReference>
<dbReference type="SUPFAM" id="SSF48179">
    <property type="entry name" value="6-phosphogluconate dehydrogenase C-terminal domain-like"/>
    <property type="match status" value="1"/>
</dbReference>
<reference evidence="2" key="1">
    <citation type="journal article" date="2014" name="Front. Microbiol.">
        <title>High frequency of phylogenetically diverse reductive dehalogenase-homologous genes in deep subseafloor sedimentary metagenomes.</title>
        <authorList>
            <person name="Kawai M."/>
            <person name="Futagami T."/>
            <person name="Toyoda A."/>
            <person name="Takaki Y."/>
            <person name="Nishi S."/>
            <person name="Hori S."/>
            <person name="Arai W."/>
            <person name="Tsubouchi T."/>
            <person name="Morono Y."/>
            <person name="Uchiyama I."/>
            <person name="Ito T."/>
            <person name="Fujiyama A."/>
            <person name="Inagaki F."/>
            <person name="Takami H."/>
        </authorList>
    </citation>
    <scope>NUCLEOTIDE SEQUENCE</scope>
    <source>
        <strain evidence="2">Expedition CK06-06</strain>
    </source>
</reference>
<dbReference type="InterPro" id="IPR013118">
    <property type="entry name" value="Mannitol_DH_C"/>
</dbReference>
<dbReference type="Gene3D" id="1.10.1040.10">
    <property type="entry name" value="N-(1-d-carboxylethyl)-l-norvaline Dehydrogenase, domain 2"/>
    <property type="match status" value="1"/>
</dbReference>
<name>X1TY82_9ZZZZ</name>